<name>A3XR81_LEEBM</name>
<gene>
    <name evidence="2" type="ORF">MED217_13681</name>
</gene>
<comment type="caution">
    <text evidence="2">The sequence shown here is derived from an EMBL/GenBank/DDBJ whole genome shotgun (WGS) entry which is preliminary data.</text>
</comment>
<sequence>MHYLYFKSPKGNFGDDLNPWLWEKLWGDVSQVLQDTYFLGIGSILHNGNKNIKELQSENKIVFGSGIRPASDYSHFQIDPTWDIRFLRGPLSSASLNNKYEYITDAAYAIRHIDNFESLYINQQKKYKISLMPYFHSVEYFDWRTLCADLGIHYISPHSENGVEETLKEIAQSEFLITEAMHGAILADALRVPWHRFVLSSPHTEGGRVSEFKWEDWKSSLNIDKGEVSFFPFYTKSGRLNKWSKKLSGYKFSLENLNKKKVEELMRERFSKNRGLVYSLSEDSKLALADEKIKVQIDRLNKDLSL</sequence>
<dbReference type="STRING" id="398720.MED217_13681"/>
<dbReference type="OrthoDB" id="9803627at2"/>
<dbReference type="HOGENOM" id="CLU_064297_0_0_10"/>
<organism evidence="2 3">
    <name type="scientific">Leeuwenhoekiella blandensis (strain CECT 7118 / CCUG 51940 / KCTC 22103 / MED217)</name>
    <name type="common">Flavobacterium sp. (strain MED217)</name>
    <dbReference type="NCBI Taxonomy" id="398720"/>
    <lineage>
        <taxon>Bacteria</taxon>
        <taxon>Pseudomonadati</taxon>
        <taxon>Bacteroidota</taxon>
        <taxon>Flavobacteriia</taxon>
        <taxon>Flavobacteriales</taxon>
        <taxon>Flavobacteriaceae</taxon>
        <taxon>Leeuwenhoekiella</taxon>
    </lineage>
</organism>
<dbReference type="InterPro" id="IPR007345">
    <property type="entry name" value="Polysacch_pyruvyl_Trfase"/>
</dbReference>
<keyword evidence="3" id="KW-1185">Reference proteome</keyword>
<dbReference type="RefSeq" id="WP_009781090.1">
    <property type="nucleotide sequence ID" value="NZ_CH672395.1"/>
</dbReference>
<evidence type="ECO:0000313" key="2">
    <source>
        <dbReference type="EMBL" id="EAQ47946.1"/>
    </source>
</evidence>
<evidence type="ECO:0000259" key="1">
    <source>
        <dbReference type="Pfam" id="PF04230"/>
    </source>
</evidence>
<dbReference type="EMBL" id="AANC01000011">
    <property type="protein sequence ID" value="EAQ47946.1"/>
    <property type="molecule type" value="Genomic_DNA"/>
</dbReference>
<evidence type="ECO:0000313" key="3">
    <source>
        <dbReference type="Proteomes" id="UP000001601"/>
    </source>
</evidence>
<dbReference type="Proteomes" id="UP000001601">
    <property type="component" value="Unassembled WGS sequence"/>
</dbReference>
<accession>A3XR81</accession>
<dbReference type="Pfam" id="PF04230">
    <property type="entry name" value="PS_pyruv_trans"/>
    <property type="match status" value="1"/>
</dbReference>
<reference evidence="2 3" key="1">
    <citation type="journal article" date="2007" name="Nature">
        <title>Light stimulates growth of proteorhodopsin-containing marine Flavobacteria.</title>
        <authorList>
            <person name="Gomez-Consarnau L."/>
            <person name="Gonzalez J.M."/>
            <person name="Coll-Llado M."/>
            <person name="Gourdon P."/>
            <person name="Pascher T."/>
            <person name="Neutze R."/>
            <person name="Pedros-Alio C."/>
            <person name="Pinhassi J."/>
        </authorList>
    </citation>
    <scope>NUCLEOTIDE SEQUENCE [LARGE SCALE GENOMIC DNA]</scope>
    <source>
        <strain evidence="2 3">MED217</strain>
    </source>
</reference>
<proteinExistence type="predicted"/>
<dbReference type="AlphaFoldDB" id="A3XR81"/>
<feature type="domain" description="Polysaccharide pyruvyl transferase" evidence="1">
    <location>
        <begin position="35"/>
        <end position="195"/>
    </location>
</feature>
<dbReference type="eggNOG" id="COG2327">
    <property type="taxonomic scope" value="Bacteria"/>
</dbReference>
<protein>
    <submittedName>
        <fullName evidence="2">Succinoglycan biosynthesis ketolase</fullName>
    </submittedName>
</protein>